<evidence type="ECO:0000313" key="8">
    <source>
        <dbReference type="EMBL" id="KAE8358487.1"/>
    </source>
</evidence>
<feature type="active site" description="Proton donor" evidence="6">
    <location>
        <position position="365"/>
    </location>
</feature>
<dbReference type="PANTHER" id="PTHR11482">
    <property type="entry name" value="ARGININE/DIAMINOPIMELATE/ORNITHINE DECARBOXYLASE"/>
    <property type="match status" value="1"/>
</dbReference>
<evidence type="ECO:0000313" key="9">
    <source>
        <dbReference type="Proteomes" id="UP000326268"/>
    </source>
</evidence>
<dbReference type="InterPro" id="IPR022644">
    <property type="entry name" value="De-COase2_N"/>
</dbReference>
<dbReference type="PRINTS" id="PR01182">
    <property type="entry name" value="ORNDCRBXLASE"/>
</dbReference>
<dbReference type="PRINTS" id="PR01179">
    <property type="entry name" value="ODADCRBXLASE"/>
</dbReference>
<dbReference type="GO" id="GO:0004586">
    <property type="term" value="F:ornithine decarboxylase activity"/>
    <property type="evidence" value="ECO:0007669"/>
    <property type="project" value="TreeGrafter"/>
</dbReference>
<evidence type="ECO:0000256" key="6">
    <source>
        <dbReference type="PIRSR" id="PIRSR600183-50"/>
    </source>
</evidence>
<dbReference type="OrthoDB" id="5034579at2759"/>
<dbReference type="GO" id="GO:0005737">
    <property type="term" value="C:cytoplasm"/>
    <property type="evidence" value="ECO:0007669"/>
    <property type="project" value="TreeGrafter"/>
</dbReference>
<protein>
    <submittedName>
        <fullName evidence="8">Pyridoxal-dependent decarboxylase</fullName>
    </submittedName>
</protein>
<comment type="similarity">
    <text evidence="2">Belongs to the Orn/Lys/Arg decarboxylase class-II family.</text>
</comment>
<name>A0A5N6ZLJ9_9EURO</name>
<evidence type="ECO:0000256" key="5">
    <source>
        <dbReference type="ARBA" id="ARBA00023239"/>
    </source>
</evidence>
<keyword evidence="4 6" id="KW-0663">Pyridoxal phosphate</keyword>
<feature type="domain" description="Orn/DAP/Arg decarboxylase 2 N-terminal" evidence="7">
    <location>
        <begin position="60"/>
        <end position="288"/>
    </location>
</feature>
<feature type="modified residue" description="N6-(pyridoxal phosphate)lysine" evidence="6">
    <location>
        <position position="82"/>
    </location>
</feature>
<evidence type="ECO:0000256" key="4">
    <source>
        <dbReference type="ARBA" id="ARBA00022898"/>
    </source>
</evidence>
<evidence type="ECO:0000256" key="1">
    <source>
        <dbReference type="ARBA" id="ARBA00001933"/>
    </source>
</evidence>
<dbReference type="GO" id="GO:0033387">
    <property type="term" value="P:putrescine biosynthetic process from arginine, via ornithine"/>
    <property type="evidence" value="ECO:0007669"/>
    <property type="project" value="TreeGrafter"/>
</dbReference>
<dbReference type="CDD" id="cd00622">
    <property type="entry name" value="PLPDE_III_ODC"/>
    <property type="match status" value="1"/>
</dbReference>
<organism evidence="8 9">
    <name type="scientific">Aspergillus caelatus</name>
    <dbReference type="NCBI Taxonomy" id="61420"/>
    <lineage>
        <taxon>Eukaryota</taxon>
        <taxon>Fungi</taxon>
        <taxon>Dikarya</taxon>
        <taxon>Ascomycota</taxon>
        <taxon>Pezizomycotina</taxon>
        <taxon>Eurotiomycetes</taxon>
        <taxon>Eurotiomycetidae</taxon>
        <taxon>Eurotiales</taxon>
        <taxon>Aspergillaceae</taxon>
        <taxon>Aspergillus</taxon>
        <taxon>Aspergillus subgen. Circumdati</taxon>
    </lineage>
</organism>
<dbReference type="Gene3D" id="2.40.37.10">
    <property type="entry name" value="Lyase, Ornithine Decarboxylase, Chain A, domain 1"/>
    <property type="match status" value="1"/>
</dbReference>
<dbReference type="InterPro" id="IPR000183">
    <property type="entry name" value="Orn/DAP/Arg_de-COase"/>
</dbReference>
<dbReference type="InterPro" id="IPR002433">
    <property type="entry name" value="Orn_de-COase"/>
</dbReference>
<dbReference type="RefSeq" id="XP_031921568.1">
    <property type="nucleotide sequence ID" value="XM_032073560.1"/>
</dbReference>
<dbReference type="SUPFAM" id="SSF51419">
    <property type="entry name" value="PLP-binding barrel"/>
    <property type="match status" value="1"/>
</dbReference>
<sequence length="429" mass="47435">MPYATEEQSSETWLAEGNLCQSKICGPRTNGTVLEAMKGKLSQPSQRYRSEPFCVMDLGYVYNEYQRWTSRLPDVKPFYAVKCNPDTHVIKVLTALNSGFDCASQNEMELVMSQGVTPERIIFANPCKKISDLEYAQQFGVRKMTFDNEAELHKIRQQFPDAQLILRCLASDPSATYALGSKFGASSATSVKLLQCAKSLGLSVVGVSFHIGSNAKDPTAFDKAIRNSRGVFDAGLRIGHDMHLLDIGGGFSAYNFDAMASSIRRCIDKYFCGIDVEIVAEPGRYFAAGALTLACGIIGRRDAADNDEDKENRHMLYLNDGVYGTFICNIFEPGPEPKVLRASGDFYPLDSKDDCDKYTIWGPTCDGTDCVAQSVTLPKSLVIDDWLYFPDMGAYTTCLSTSFNGFHCDRETIYVSSDPAADIYLQPEC</sequence>
<evidence type="ECO:0000259" key="7">
    <source>
        <dbReference type="Pfam" id="PF02784"/>
    </source>
</evidence>
<dbReference type="PANTHER" id="PTHR11482:SF6">
    <property type="entry name" value="ORNITHINE DECARBOXYLASE 1-RELATED"/>
    <property type="match status" value="1"/>
</dbReference>
<evidence type="ECO:0000256" key="2">
    <source>
        <dbReference type="ARBA" id="ARBA00008872"/>
    </source>
</evidence>
<accession>A0A5N6ZLJ9</accession>
<evidence type="ECO:0000256" key="3">
    <source>
        <dbReference type="ARBA" id="ARBA00022793"/>
    </source>
</evidence>
<keyword evidence="5" id="KW-0456">Lyase</keyword>
<keyword evidence="9" id="KW-1185">Reference proteome</keyword>
<dbReference type="EMBL" id="ML737892">
    <property type="protein sequence ID" value="KAE8358487.1"/>
    <property type="molecule type" value="Genomic_DNA"/>
</dbReference>
<dbReference type="Gene3D" id="3.20.20.10">
    <property type="entry name" value="Alanine racemase"/>
    <property type="match status" value="1"/>
</dbReference>
<dbReference type="AlphaFoldDB" id="A0A5N6ZLJ9"/>
<reference evidence="8 9" key="1">
    <citation type="submission" date="2019-04" db="EMBL/GenBank/DDBJ databases">
        <title>Friends and foes A comparative genomics studyof 23 Aspergillus species from section Flavi.</title>
        <authorList>
            <consortium name="DOE Joint Genome Institute"/>
            <person name="Kjaerbolling I."/>
            <person name="Vesth T."/>
            <person name="Frisvad J.C."/>
            <person name="Nybo J.L."/>
            <person name="Theobald S."/>
            <person name="Kildgaard S."/>
            <person name="Isbrandt T."/>
            <person name="Kuo A."/>
            <person name="Sato A."/>
            <person name="Lyhne E.K."/>
            <person name="Kogle M.E."/>
            <person name="Wiebenga A."/>
            <person name="Kun R.S."/>
            <person name="Lubbers R.J."/>
            <person name="Makela M.R."/>
            <person name="Barry K."/>
            <person name="Chovatia M."/>
            <person name="Clum A."/>
            <person name="Daum C."/>
            <person name="Haridas S."/>
            <person name="He G."/>
            <person name="LaButti K."/>
            <person name="Lipzen A."/>
            <person name="Mondo S."/>
            <person name="Riley R."/>
            <person name="Salamov A."/>
            <person name="Simmons B.A."/>
            <person name="Magnuson J.K."/>
            <person name="Henrissat B."/>
            <person name="Mortensen U.H."/>
            <person name="Larsen T.O."/>
            <person name="Devries R.P."/>
            <person name="Grigoriev I.V."/>
            <person name="Machida M."/>
            <person name="Baker S.E."/>
            <person name="Andersen M.R."/>
        </authorList>
    </citation>
    <scope>NUCLEOTIDE SEQUENCE [LARGE SCALE GENOMIC DNA]</scope>
    <source>
        <strain evidence="8 9">CBS 763.97</strain>
    </source>
</reference>
<proteinExistence type="inferred from homology"/>
<comment type="cofactor">
    <cofactor evidence="1 6">
        <name>pyridoxal 5'-phosphate</name>
        <dbReference type="ChEBI" id="CHEBI:597326"/>
    </cofactor>
</comment>
<dbReference type="GeneID" id="43658006"/>
<dbReference type="FunFam" id="3.20.20.10:FF:000005">
    <property type="entry name" value="Ornithine decarboxylase"/>
    <property type="match status" value="1"/>
</dbReference>
<dbReference type="Proteomes" id="UP000326268">
    <property type="component" value="Unassembled WGS sequence"/>
</dbReference>
<dbReference type="SUPFAM" id="SSF50621">
    <property type="entry name" value="Alanine racemase C-terminal domain-like"/>
    <property type="match status" value="1"/>
</dbReference>
<dbReference type="InterPro" id="IPR009006">
    <property type="entry name" value="Ala_racemase/Decarboxylase_C"/>
</dbReference>
<gene>
    <name evidence="8" type="ORF">BDV27DRAFT_163543</name>
</gene>
<dbReference type="Pfam" id="PF02784">
    <property type="entry name" value="Orn_Arg_deC_N"/>
    <property type="match status" value="1"/>
</dbReference>
<keyword evidence="3" id="KW-0210">Decarboxylase</keyword>
<dbReference type="InterPro" id="IPR029066">
    <property type="entry name" value="PLP-binding_barrel"/>
</dbReference>